<feature type="domain" description="Iron-binding zinc finger CDGSH type" evidence="5">
    <location>
        <begin position="563"/>
        <end position="607"/>
    </location>
</feature>
<keyword evidence="2" id="KW-0479">Metal-binding</keyword>
<keyword evidence="3" id="KW-0408">Iron</keyword>
<dbReference type="RefSeq" id="WP_204683925.1">
    <property type="nucleotide sequence ID" value="NZ_BSNR01000014.1"/>
</dbReference>
<dbReference type="Pfam" id="PF12902">
    <property type="entry name" value="Ferritin-like"/>
    <property type="match status" value="1"/>
</dbReference>
<keyword evidence="7" id="KW-1185">Reference proteome</keyword>
<dbReference type="Proteomes" id="UP001430149">
    <property type="component" value="Unassembled WGS sequence"/>
</dbReference>
<dbReference type="PANTHER" id="PTHR46491">
    <property type="entry name" value="CDGSH IRON SULFUR DOMAIN PROTEIN HOMOLOG"/>
    <property type="match status" value="1"/>
</dbReference>
<proteinExistence type="predicted"/>
<keyword evidence="4" id="KW-0411">Iron-sulfur</keyword>
<dbReference type="Pfam" id="PF09360">
    <property type="entry name" value="zf-CDGSH"/>
    <property type="match status" value="2"/>
</dbReference>
<keyword evidence="1" id="KW-0001">2Fe-2S</keyword>
<gene>
    <name evidence="6" type="ORF">ISP19_18610</name>
</gene>
<dbReference type="InterPro" id="IPR018967">
    <property type="entry name" value="FeS-contain_CDGSH-typ"/>
</dbReference>
<dbReference type="EMBL" id="JADIKE010000039">
    <property type="protein sequence ID" value="MBM7127392.1"/>
    <property type="molecule type" value="Genomic_DNA"/>
</dbReference>
<dbReference type="InterPro" id="IPR010693">
    <property type="entry name" value="Divergent_4Fe-4S_mono-cluster"/>
</dbReference>
<feature type="domain" description="Iron-binding zinc finger CDGSH type" evidence="5">
    <location>
        <begin position="652"/>
        <end position="684"/>
    </location>
</feature>
<evidence type="ECO:0000259" key="5">
    <source>
        <dbReference type="SMART" id="SM00704"/>
    </source>
</evidence>
<evidence type="ECO:0000313" key="7">
    <source>
        <dbReference type="Proteomes" id="UP001430149"/>
    </source>
</evidence>
<reference evidence="6" key="1">
    <citation type="submission" date="2020-10" db="EMBL/GenBank/DDBJ databases">
        <title>Phylogeny of dyella-like bacteria.</title>
        <authorList>
            <person name="Fu J."/>
        </authorList>
    </citation>
    <scope>NUCLEOTIDE SEQUENCE</scope>
    <source>
        <strain evidence="6">DHOC52</strain>
    </source>
</reference>
<comment type="caution">
    <text evidence="6">The sequence shown here is derived from an EMBL/GenBank/DDBJ whole genome shotgun (WGS) entry which is preliminary data.</text>
</comment>
<dbReference type="PANTHER" id="PTHR46491:SF3">
    <property type="entry name" value="CDGSH IRON-SULFUR DOMAIN-CONTAINING PROTEIN 3, MITOCHONDRIAL"/>
    <property type="match status" value="1"/>
</dbReference>
<evidence type="ECO:0000256" key="4">
    <source>
        <dbReference type="ARBA" id="ARBA00023014"/>
    </source>
</evidence>
<evidence type="ECO:0000313" key="6">
    <source>
        <dbReference type="EMBL" id="MBM7127392.1"/>
    </source>
</evidence>
<dbReference type="InterPro" id="IPR026820">
    <property type="entry name" value="VioB/RebD_dom"/>
</dbReference>
<organism evidence="6 7">
    <name type="scientific">Dyella flava</name>
    <dbReference type="NCBI Taxonomy" id="1920170"/>
    <lineage>
        <taxon>Bacteria</taxon>
        <taxon>Pseudomonadati</taxon>
        <taxon>Pseudomonadota</taxon>
        <taxon>Gammaproteobacteria</taxon>
        <taxon>Lysobacterales</taxon>
        <taxon>Rhodanobacteraceae</taxon>
        <taxon>Dyella</taxon>
    </lineage>
</organism>
<dbReference type="Gene3D" id="1.20.1260.10">
    <property type="match status" value="1"/>
</dbReference>
<dbReference type="InterPro" id="IPR052950">
    <property type="entry name" value="CISD"/>
</dbReference>
<dbReference type="Gene3D" id="3.40.5.90">
    <property type="entry name" value="CDGSH iron-sulfur domain, mitoNEET-type"/>
    <property type="match status" value="2"/>
</dbReference>
<evidence type="ECO:0000256" key="3">
    <source>
        <dbReference type="ARBA" id="ARBA00023004"/>
    </source>
</evidence>
<dbReference type="InterPro" id="IPR042216">
    <property type="entry name" value="MitoNEET_CISD"/>
</dbReference>
<dbReference type="InterPro" id="IPR012347">
    <property type="entry name" value="Ferritin-like"/>
</dbReference>
<sequence>MFVDGVCSLSDSLLSIHAEEGAAVVSYSPLHSTTPSREQALHALYEAAELEHCLMCTYLYAAFSLKSSIDEGLTADQLEAVTRWRRIILQVATEEMGHLMEVWNITVALGGAPRVGRSNFPLDPGYLPAGVVVKLAPFNMATLQHFIYLERPAGSSEPDGDGFTPERVFVRGAAGPRLTPMGVDYDTVGAFYETLGRGLCLLAEEHGESGAMCGDPALQLSSEEVALPGCKRVICLKTALEAFNAIITQGEGAPQNTVDSHYQKFAAIRAEYQQLLAEDPSFVPAFPAATNPVLRRPPRPEGRVWLEDERAIATVDLGNATYGLMQRLLAYTYAVPKGDPDKSLALDLSIGLMHALTPLAERAARLPAGPSNPACHAGMSFIALRDASALPPGPGARRFFCERFQQLAEAAERMQERGDPRTITAASILSKLAQRAKQGFDLTRPPPWAVQVAAPASIAPAAPIPAPPVSVSTPDGVEQVDGEKLTVLYETKRCIHARFCVTCAPTVFLANVQGPWIHPDTMDVERLVEIAHACPSGAIRYKRRDGRPDEGAPPVNLASTREAGPYAFRGDLRLNGEFAGYRATLCRCGASKNKPFCDGSHHDAGFVATGEPPTADSTPTLPVRDGPLHIDPQLNGPLKVRGNLEIISGTGRVVTRVTSAFLCRCGHSQSKPFCDGSHAKAGFEADGA</sequence>
<name>A0ABS2K9E6_9GAMM</name>
<protein>
    <submittedName>
        <fullName evidence="6">CDGSH iron-sulfur domain-containing protein</fullName>
    </submittedName>
</protein>
<dbReference type="Pfam" id="PF06902">
    <property type="entry name" value="Fer4_19"/>
    <property type="match status" value="1"/>
</dbReference>
<dbReference type="SMART" id="SM00704">
    <property type="entry name" value="ZnF_CDGSH"/>
    <property type="match status" value="2"/>
</dbReference>
<evidence type="ECO:0000256" key="1">
    <source>
        <dbReference type="ARBA" id="ARBA00022714"/>
    </source>
</evidence>
<evidence type="ECO:0000256" key="2">
    <source>
        <dbReference type="ARBA" id="ARBA00022723"/>
    </source>
</evidence>
<accession>A0ABS2K9E6</accession>